<sequence>MYRKYCSGVLFEMAFQRLCGQYSPHRTNRLHSAFKELLSQNSGNPQCSW</sequence>
<accession>A0A0E9TJ66</accession>
<dbReference type="EMBL" id="GBXM01045664">
    <property type="protein sequence ID" value="JAH62913.1"/>
    <property type="molecule type" value="Transcribed_RNA"/>
</dbReference>
<organism evidence="1">
    <name type="scientific">Anguilla anguilla</name>
    <name type="common">European freshwater eel</name>
    <name type="synonym">Muraena anguilla</name>
    <dbReference type="NCBI Taxonomy" id="7936"/>
    <lineage>
        <taxon>Eukaryota</taxon>
        <taxon>Metazoa</taxon>
        <taxon>Chordata</taxon>
        <taxon>Craniata</taxon>
        <taxon>Vertebrata</taxon>
        <taxon>Euteleostomi</taxon>
        <taxon>Actinopterygii</taxon>
        <taxon>Neopterygii</taxon>
        <taxon>Teleostei</taxon>
        <taxon>Anguilliformes</taxon>
        <taxon>Anguillidae</taxon>
        <taxon>Anguilla</taxon>
    </lineage>
</organism>
<reference evidence="1" key="2">
    <citation type="journal article" date="2015" name="Fish Shellfish Immunol.">
        <title>Early steps in the European eel (Anguilla anguilla)-Vibrio vulnificus interaction in the gills: Role of the RtxA13 toxin.</title>
        <authorList>
            <person name="Callol A."/>
            <person name="Pajuelo D."/>
            <person name="Ebbesson L."/>
            <person name="Teles M."/>
            <person name="MacKenzie S."/>
            <person name="Amaro C."/>
        </authorList>
    </citation>
    <scope>NUCLEOTIDE SEQUENCE</scope>
</reference>
<evidence type="ECO:0000313" key="1">
    <source>
        <dbReference type="EMBL" id="JAH53646.1"/>
    </source>
</evidence>
<protein>
    <submittedName>
        <fullName evidence="1">Uncharacterized protein</fullName>
    </submittedName>
</protein>
<dbReference type="AlphaFoldDB" id="A0A0E9TJ66"/>
<proteinExistence type="predicted"/>
<dbReference type="EMBL" id="GBXM01054931">
    <property type="protein sequence ID" value="JAH53646.1"/>
    <property type="molecule type" value="Transcribed_RNA"/>
</dbReference>
<reference evidence="1" key="1">
    <citation type="submission" date="2014-11" db="EMBL/GenBank/DDBJ databases">
        <authorList>
            <person name="Amaro Gonzalez C."/>
        </authorList>
    </citation>
    <scope>NUCLEOTIDE SEQUENCE</scope>
</reference>
<name>A0A0E9TJ66_ANGAN</name>